<feature type="region of interest" description="Disordered" evidence="3">
    <location>
        <begin position="1"/>
        <end position="68"/>
    </location>
</feature>
<dbReference type="GO" id="GO:0030687">
    <property type="term" value="C:preribosome, large subunit precursor"/>
    <property type="evidence" value="ECO:0007669"/>
    <property type="project" value="TreeGrafter"/>
</dbReference>
<evidence type="ECO:0000313" key="4">
    <source>
        <dbReference type="EMBL" id="ETN76829.1"/>
    </source>
</evidence>
<dbReference type="GeneID" id="25351440"/>
<dbReference type="KEGG" id="nai:NECAME_11411"/>
<evidence type="ECO:0000313" key="5">
    <source>
        <dbReference type="Proteomes" id="UP000053676"/>
    </source>
</evidence>
<dbReference type="GO" id="GO:0000470">
    <property type="term" value="P:maturation of LSU-rRNA"/>
    <property type="evidence" value="ECO:0007669"/>
    <property type="project" value="TreeGrafter"/>
</dbReference>
<feature type="compositionally biased region" description="Basic residues" evidence="3">
    <location>
        <begin position="52"/>
        <end position="63"/>
    </location>
</feature>
<keyword evidence="5" id="KW-1185">Reference proteome</keyword>
<name>W2T5G3_NECAM</name>
<accession>W2T5G3</accession>
<feature type="region of interest" description="Disordered" evidence="3">
    <location>
        <begin position="125"/>
        <end position="176"/>
    </location>
</feature>
<evidence type="ECO:0000256" key="1">
    <source>
        <dbReference type="ARBA" id="ARBA00007462"/>
    </source>
</evidence>
<dbReference type="PANTHER" id="PTHR13245:SF14">
    <property type="entry name" value="RRP15-LIKE PROTEIN"/>
    <property type="match status" value="1"/>
</dbReference>
<sequence length="176" mass="20690">MKRPTRDVLEVYEESDGDDKEREDSVDEDIDHEKVEPTTSNTVTFQSEPSKKKLKNRSQRKLTKSQLSEKRKLAEYRKIVGLVRPDVTTNREKERLLKRIATKGVVQLFNAVAERQRVLAEELSKKMSAKERRETERRLQGSSFRVYPEKEENGVDKMEPQESDEESFIKQENEMD</sequence>
<dbReference type="PANTHER" id="PTHR13245">
    <property type="entry name" value="RRP15-LIKE PROTEIN"/>
    <property type="match status" value="1"/>
</dbReference>
<reference evidence="5" key="1">
    <citation type="journal article" date="2014" name="Nat. Genet.">
        <title>Genome of the human hookworm Necator americanus.</title>
        <authorList>
            <person name="Tang Y.T."/>
            <person name="Gao X."/>
            <person name="Rosa B.A."/>
            <person name="Abubucker S."/>
            <person name="Hallsworth-Pepin K."/>
            <person name="Martin J."/>
            <person name="Tyagi R."/>
            <person name="Heizer E."/>
            <person name="Zhang X."/>
            <person name="Bhonagiri-Palsikar V."/>
            <person name="Minx P."/>
            <person name="Warren W.C."/>
            <person name="Wang Q."/>
            <person name="Zhan B."/>
            <person name="Hotez P.J."/>
            <person name="Sternberg P.W."/>
            <person name="Dougall A."/>
            <person name="Gaze S.T."/>
            <person name="Mulvenna J."/>
            <person name="Sotillo J."/>
            <person name="Ranganathan S."/>
            <person name="Rabelo E.M."/>
            <person name="Wilson R.K."/>
            <person name="Felgner P.L."/>
            <person name="Bethony J."/>
            <person name="Hawdon J.M."/>
            <person name="Gasser R.B."/>
            <person name="Loukas A."/>
            <person name="Mitreva M."/>
        </authorList>
    </citation>
    <scope>NUCLEOTIDE SEQUENCE [LARGE SCALE GENOMIC DNA]</scope>
</reference>
<dbReference type="Pfam" id="PF07890">
    <property type="entry name" value="Rrp15p"/>
    <property type="match status" value="1"/>
</dbReference>
<dbReference type="GO" id="GO:0000460">
    <property type="term" value="P:maturation of 5.8S rRNA"/>
    <property type="evidence" value="ECO:0007669"/>
    <property type="project" value="TreeGrafter"/>
</dbReference>
<feature type="compositionally biased region" description="Basic and acidic residues" evidence="3">
    <location>
        <begin position="147"/>
        <end position="160"/>
    </location>
</feature>
<dbReference type="OrthoDB" id="20949at2759"/>
<protein>
    <recommendedName>
        <fullName evidence="2">RRP15-like protein</fullName>
    </recommendedName>
</protein>
<gene>
    <name evidence="4" type="ORF">NECAME_11411</name>
</gene>
<proteinExistence type="inferred from homology"/>
<feature type="compositionally biased region" description="Polar residues" evidence="3">
    <location>
        <begin position="37"/>
        <end position="48"/>
    </location>
</feature>
<dbReference type="OMA" id="MSTKNRD"/>
<feature type="compositionally biased region" description="Basic and acidic residues" evidence="3">
    <location>
        <begin position="167"/>
        <end position="176"/>
    </location>
</feature>
<dbReference type="EMBL" id="KI660205">
    <property type="protein sequence ID" value="ETN76829.1"/>
    <property type="molecule type" value="Genomic_DNA"/>
</dbReference>
<evidence type="ECO:0000256" key="2">
    <source>
        <dbReference type="ARBA" id="ARBA00017475"/>
    </source>
</evidence>
<dbReference type="AlphaFoldDB" id="W2T5G3"/>
<dbReference type="Proteomes" id="UP000053676">
    <property type="component" value="Unassembled WGS sequence"/>
</dbReference>
<comment type="similarity">
    <text evidence="1">Belongs to the RRP15 family.</text>
</comment>
<dbReference type="STRING" id="51031.W2T5G3"/>
<feature type="compositionally biased region" description="Basic and acidic residues" evidence="3">
    <location>
        <begin position="125"/>
        <end position="139"/>
    </location>
</feature>
<evidence type="ECO:0000256" key="3">
    <source>
        <dbReference type="SAM" id="MobiDB-lite"/>
    </source>
</evidence>
<organism evidence="4 5">
    <name type="scientific">Necator americanus</name>
    <name type="common">Human hookworm</name>
    <dbReference type="NCBI Taxonomy" id="51031"/>
    <lineage>
        <taxon>Eukaryota</taxon>
        <taxon>Metazoa</taxon>
        <taxon>Ecdysozoa</taxon>
        <taxon>Nematoda</taxon>
        <taxon>Chromadorea</taxon>
        <taxon>Rhabditida</taxon>
        <taxon>Rhabditina</taxon>
        <taxon>Rhabditomorpha</taxon>
        <taxon>Strongyloidea</taxon>
        <taxon>Ancylostomatidae</taxon>
        <taxon>Bunostominae</taxon>
        <taxon>Necator</taxon>
    </lineage>
</organism>
<dbReference type="CTD" id="25351440"/>
<dbReference type="InterPro" id="IPR012459">
    <property type="entry name" value="Rrp15"/>
</dbReference>